<gene>
    <name evidence="1" type="ORF">M0813_24141</name>
</gene>
<sequence>MKSTFFDKPKMKLNASPNDQCIIHTQYQPNKETWNLVMESRFQFSKKLPYSFKKNQQTQLERPNTPHNRTQDLVDKAYRTNHWYLQKEIGIHENRIVVDNYGFVINEDGSNENLKW</sequence>
<dbReference type="Proteomes" id="UP001150062">
    <property type="component" value="Unassembled WGS sequence"/>
</dbReference>
<dbReference type="EMBL" id="JAOAOG010000205">
    <property type="protein sequence ID" value="KAJ6240428.1"/>
    <property type="molecule type" value="Genomic_DNA"/>
</dbReference>
<proteinExistence type="predicted"/>
<evidence type="ECO:0000313" key="2">
    <source>
        <dbReference type="Proteomes" id="UP001150062"/>
    </source>
</evidence>
<reference evidence="1" key="1">
    <citation type="submission" date="2022-08" db="EMBL/GenBank/DDBJ databases">
        <title>Novel sulfate-reducing endosymbionts in the free-living metamonad Anaeramoeba.</title>
        <authorList>
            <person name="Jerlstrom-Hultqvist J."/>
            <person name="Cepicka I."/>
            <person name="Gallot-Lavallee L."/>
            <person name="Salas-Leiva D."/>
            <person name="Curtis B.A."/>
            <person name="Zahonova K."/>
            <person name="Pipaliya S."/>
            <person name="Dacks J."/>
            <person name="Roger A.J."/>
        </authorList>
    </citation>
    <scope>NUCLEOTIDE SEQUENCE</scope>
    <source>
        <strain evidence="1">Schooner1</strain>
    </source>
</reference>
<comment type="caution">
    <text evidence="1">The sequence shown here is derived from an EMBL/GenBank/DDBJ whole genome shotgun (WGS) entry which is preliminary data.</text>
</comment>
<keyword evidence="2" id="KW-1185">Reference proteome</keyword>
<name>A0ABQ8Y6I9_9EUKA</name>
<organism evidence="1 2">
    <name type="scientific">Anaeramoeba flamelloides</name>
    <dbReference type="NCBI Taxonomy" id="1746091"/>
    <lineage>
        <taxon>Eukaryota</taxon>
        <taxon>Metamonada</taxon>
        <taxon>Anaeramoebidae</taxon>
        <taxon>Anaeramoeba</taxon>
    </lineage>
</organism>
<protein>
    <submittedName>
        <fullName evidence="1">Uncharacterized protein</fullName>
    </submittedName>
</protein>
<evidence type="ECO:0000313" key="1">
    <source>
        <dbReference type="EMBL" id="KAJ6240428.1"/>
    </source>
</evidence>
<accession>A0ABQ8Y6I9</accession>